<dbReference type="EMBL" id="SRLO01003171">
    <property type="protein sequence ID" value="TNN31768.1"/>
    <property type="molecule type" value="Genomic_DNA"/>
</dbReference>
<name>A0A4Z2ESI1_9TELE</name>
<accession>A0A4Z2ESI1</accession>
<organism evidence="1 2">
    <name type="scientific">Liparis tanakae</name>
    <name type="common">Tanaka's snailfish</name>
    <dbReference type="NCBI Taxonomy" id="230148"/>
    <lineage>
        <taxon>Eukaryota</taxon>
        <taxon>Metazoa</taxon>
        <taxon>Chordata</taxon>
        <taxon>Craniata</taxon>
        <taxon>Vertebrata</taxon>
        <taxon>Euteleostomi</taxon>
        <taxon>Actinopterygii</taxon>
        <taxon>Neopterygii</taxon>
        <taxon>Teleostei</taxon>
        <taxon>Neoteleostei</taxon>
        <taxon>Acanthomorphata</taxon>
        <taxon>Eupercaria</taxon>
        <taxon>Perciformes</taxon>
        <taxon>Cottioidei</taxon>
        <taxon>Cottales</taxon>
        <taxon>Liparidae</taxon>
        <taxon>Liparis</taxon>
    </lineage>
</organism>
<proteinExistence type="predicted"/>
<evidence type="ECO:0000313" key="1">
    <source>
        <dbReference type="EMBL" id="TNN31768.1"/>
    </source>
</evidence>
<evidence type="ECO:0000313" key="2">
    <source>
        <dbReference type="Proteomes" id="UP000314294"/>
    </source>
</evidence>
<protein>
    <submittedName>
        <fullName evidence="1">Uncharacterized protein</fullName>
    </submittedName>
</protein>
<dbReference type="Proteomes" id="UP000314294">
    <property type="component" value="Unassembled WGS sequence"/>
</dbReference>
<gene>
    <name evidence="1" type="ORF">EYF80_058075</name>
</gene>
<reference evidence="1 2" key="1">
    <citation type="submission" date="2019-03" db="EMBL/GenBank/DDBJ databases">
        <title>First draft genome of Liparis tanakae, snailfish: a comprehensive survey of snailfish specific genes.</title>
        <authorList>
            <person name="Kim W."/>
            <person name="Song I."/>
            <person name="Jeong J.-H."/>
            <person name="Kim D."/>
            <person name="Kim S."/>
            <person name="Ryu S."/>
            <person name="Song J.Y."/>
            <person name="Lee S.K."/>
        </authorList>
    </citation>
    <scope>NUCLEOTIDE SEQUENCE [LARGE SCALE GENOMIC DNA]</scope>
    <source>
        <tissue evidence="1">Muscle</tissue>
    </source>
</reference>
<keyword evidence="2" id="KW-1185">Reference proteome</keyword>
<dbReference type="AlphaFoldDB" id="A0A4Z2ESI1"/>
<sequence>MSTPLSACRPVQFSMCLKQREEPRVRTLYEDPQVKGHTRKQSGVMKTSTTSLRHGTQLCDWLLCLQGAGPIAVHRVWLTHTGHVHT</sequence>
<comment type="caution">
    <text evidence="1">The sequence shown here is derived from an EMBL/GenBank/DDBJ whole genome shotgun (WGS) entry which is preliminary data.</text>
</comment>